<gene>
    <name evidence="3" type="ORF">RchiOBHm_Chr2g0135711</name>
</gene>
<evidence type="ECO:0000313" key="3">
    <source>
        <dbReference type="EMBL" id="PRQ50657.1"/>
    </source>
</evidence>
<feature type="region of interest" description="Disordered" evidence="1">
    <location>
        <begin position="285"/>
        <end position="325"/>
    </location>
</feature>
<dbReference type="Gene3D" id="1.25.40.10">
    <property type="entry name" value="Tetratricopeptide repeat domain"/>
    <property type="match status" value="1"/>
</dbReference>
<accession>A0A2P6RW55</accession>
<organism evidence="3 4">
    <name type="scientific">Rosa chinensis</name>
    <name type="common">China rose</name>
    <dbReference type="NCBI Taxonomy" id="74649"/>
    <lineage>
        <taxon>Eukaryota</taxon>
        <taxon>Viridiplantae</taxon>
        <taxon>Streptophyta</taxon>
        <taxon>Embryophyta</taxon>
        <taxon>Tracheophyta</taxon>
        <taxon>Spermatophyta</taxon>
        <taxon>Magnoliopsida</taxon>
        <taxon>eudicotyledons</taxon>
        <taxon>Gunneridae</taxon>
        <taxon>Pentapetalae</taxon>
        <taxon>rosids</taxon>
        <taxon>fabids</taxon>
        <taxon>Rosales</taxon>
        <taxon>Rosaceae</taxon>
        <taxon>Rosoideae</taxon>
        <taxon>Rosoideae incertae sedis</taxon>
        <taxon>Rosa</taxon>
    </lineage>
</organism>
<comment type="caution">
    <text evidence="3">The sequence shown here is derived from an EMBL/GenBank/DDBJ whole genome shotgun (WGS) entry which is preliminary data.</text>
</comment>
<dbReference type="PANTHER" id="PTHR26312">
    <property type="entry name" value="TETRATRICOPEPTIDE REPEAT PROTEIN 5"/>
    <property type="match status" value="1"/>
</dbReference>
<feature type="region of interest" description="Disordered" evidence="1">
    <location>
        <begin position="58"/>
        <end position="115"/>
    </location>
</feature>
<dbReference type="Pfam" id="PF25474">
    <property type="entry name" value="TPR_TmcB"/>
    <property type="match status" value="1"/>
</dbReference>
<feature type="region of interest" description="Disordered" evidence="1">
    <location>
        <begin position="1"/>
        <end position="35"/>
    </location>
</feature>
<keyword evidence="4" id="KW-1185">Reference proteome</keyword>
<dbReference type="SUPFAM" id="SSF48452">
    <property type="entry name" value="TPR-like"/>
    <property type="match status" value="1"/>
</dbReference>
<feature type="region of interest" description="Disordered" evidence="1">
    <location>
        <begin position="161"/>
        <end position="181"/>
    </location>
</feature>
<dbReference type="OMA" id="LCVHKES"/>
<dbReference type="InterPro" id="IPR003107">
    <property type="entry name" value="HAT"/>
</dbReference>
<evidence type="ECO:0000256" key="1">
    <source>
        <dbReference type="SAM" id="MobiDB-lite"/>
    </source>
</evidence>
<dbReference type="GO" id="GO:0006396">
    <property type="term" value="P:RNA processing"/>
    <property type="evidence" value="ECO:0007669"/>
    <property type="project" value="InterPro"/>
</dbReference>
<evidence type="ECO:0000313" key="4">
    <source>
        <dbReference type="Proteomes" id="UP000238479"/>
    </source>
</evidence>
<evidence type="ECO:0000259" key="2">
    <source>
        <dbReference type="Pfam" id="PF25474"/>
    </source>
</evidence>
<dbReference type="InterPro" id="IPR057352">
    <property type="entry name" value="TPR_TmcB/C"/>
</dbReference>
<dbReference type="Proteomes" id="UP000238479">
    <property type="component" value="Chromosome 2"/>
</dbReference>
<dbReference type="PANTHER" id="PTHR26312:SF215">
    <property type="entry name" value="TPR REPEAT PROTEIN"/>
    <property type="match status" value="1"/>
</dbReference>
<feature type="compositionally biased region" description="Low complexity" evidence="1">
    <location>
        <begin position="104"/>
        <end position="115"/>
    </location>
</feature>
<feature type="domain" description="TmcB/TmcC TPR repeats" evidence="2">
    <location>
        <begin position="181"/>
        <end position="229"/>
    </location>
</feature>
<dbReference type="InterPro" id="IPR011990">
    <property type="entry name" value="TPR-like_helical_dom_sf"/>
</dbReference>
<feature type="compositionally biased region" description="Polar residues" evidence="1">
    <location>
        <begin position="1"/>
        <end position="16"/>
    </location>
</feature>
<dbReference type="Gramene" id="PRQ50657">
    <property type="protein sequence ID" value="PRQ50657"/>
    <property type="gene ID" value="RchiOBHm_Chr2g0135711"/>
</dbReference>
<name>A0A2P6RW55_ROSCH</name>
<protein>
    <submittedName>
        <fullName evidence="3">Putative 43kDa postsynaptic protein</fullName>
    </submittedName>
</protein>
<dbReference type="AlphaFoldDB" id="A0A2P6RW55"/>
<dbReference type="SMART" id="SM00386">
    <property type="entry name" value="HAT"/>
    <property type="match status" value="3"/>
</dbReference>
<dbReference type="EMBL" id="PDCK01000040">
    <property type="protein sequence ID" value="PRQ50657.1"/>
    <property type="molecule type" value="Genomic_DNA"/>
</dbReference>
<reference evidence="3 4" key="1">
    <citation type="journal article" date="2018" name="Nat. Genet.">
        <title>The Rosa genome provides new insights in the design of modern roses.</title>
        <authorList>
            <person name="Bendahmane M."/>
        </authorList>
    </citation>
    <scope>NUCLEOTIDE SEQUENCE [LARGE SCALE GENOMIC DNA]</scope>
    <source>
        <strain evidence="4">cv. Old Blush</strain>
    </source>
</reference>
<sequence length="325" mass="35528">MLLRSSSTPILNSWLSHSKDPQLEPEPVLNLPRTKSVNLSSSLHTLTLDPTKKATQFLVESDQQTSPVKPQKKTPIPQIKRKQSKNRAKEGMEQEEELEPITISSSSSSSSTQRLFSSSGLGEKLVDDEACGAGKKECALQTLTLGGGVGNNGGKICGGGGGRKGSDGGDESGFSERNDNHEINNTDAYYQKMIQADPSNPLLLSNYAKFLKEVRGDHDKAEEYCERAILANPNDGDVLSTYAALIWNTQKDAQRAENYFDQAVKASPDDSYVLASYARFLWDAEEDEEEDEGNERLQHGTDQSHTSSSNFYHGAHQQSPITAAS</sequence>
<dbReference type="OrthoDB" id="439046at2759"/>
<feature type="compositionally biased region" description="Polar residues" evidence="1">
    <location>
        <begin position="300"/>
        <end position="325"/>
    </location>
</feature>
<proteinExistence type="predicted"/>